<dbReference type="Gene3D" id="3.20.20.10">
    <property type="entry name" value="Alanine racemase"/>
    <property type="match status" value="1"/>
</dbReference>
<evidence type="ECO:0000256" key="4">
    <source>
        <dbReference type="HAMAP-Rule" id="MF_01201"/>
    </source>
</evidence>
<comment type="function">
    <text evidence="4">Catalyzes the interconversion of L-alanine and D-alanine. May also act on other amino acids.</text>
</comment>
<dbReference type="NCBIfam" id="TIGR00492">
    <property type="entry name" value="alr"/>
    <property type="match status" value="1"/>
</dbReference>
<dbReference type="Pfam" id="PF00842">
    <property type="entry name" value="Ala_racemase_C"/>
    <property type="match status" value="1"/>
</dbReference>
<comment type="catalytic activity">
    <reaction evidence="4">
        <text>L-alanine = D-alanine</text>
        <dbReference type="Rhea" id="RHEA:20249"/>
        <dbReference type="ChEBI" id="CHEBI:57416"/>
        <dbReference type="ChEBI" id="CHEBI:57972"/>
        <dbReference type="EC" id="5.1.1.1"/>
    </reaction>
</comment>
<dbReference type="AlphaFoldDB" id="A0AAX1TRI1"/>
<evidence type="ECO:0000256" key="2">
    <source>
        <dbReference type="ARBA" id="ARBA00022898"/>
    </source>
</evidence>
<dbReference type="InterPro" id="IPR011079">
    <property type="entry name" value="Ala_racemase_C"/>
</dbReference>
<name>A0AAX1TRI1_9FUSO</name>
<dbReference type="InterPro" id="IPR029066">
    <property type="entry name" value="PLP-binding_barrel"/>
</dbReference>
<dbReference type="InterPro" id="IPR000821">
    <property type="entry name" value="Ala_racemase"/>
</dbReference>
<dbReference type="InterPro" id="IPR001608">
    <property type="entry name" value="Ala_racemase_N"/>
</dbReference>
<evidence type="ECO:0000256" key="1">
    <source>
        <dbReference type="ARBA" id="ARBA00001933"/>
    </source>
</evidence>
<evidence type="ECO:0000256" key="6">
    <source>
        <dbReference type="PIRSR" id="PIRSR600821-52"/>
    </source>
</evidence>
<dbReference type="RefSeq" id="WP_005981070.1">
    <property type="nucleotide sequence ID" value="NZ_CABKNW010000005.1"/>
</dbReference>
<reference evidence="8 9" key="1">
    <citation type="submission" date="2018-06" db="EMBL/GenBank/DDBJ databases">
        <authorList>
            <consortium name="Pathogen Informatics"/>
            <person name="Doyle S."/>
        </authorList>
    </citation>
    <scope>NUCLEOTIDE SEQUENCE [LARGE SCALE GENOMIC DNA]</scope>
    <source>
        <strain evidence="8 9">NCTC12112</strain>
    </source>
</reference>
<dbReference type="GeneID" id="78453732"/>
<evidence type="ECO:0000256" key="3">
    <source>
        <dbReference type="ARBA" id="ARBA00023235"/>
    </source>
</evidence>
<dbReference type="SUPFAM" id="SSF51419">
    <property type="entry name" value="PLP-binding barrel"/>
    <property type="match status" value="1"/>
</dbReference>
<comment type="pathway">
    <text evidence="4">Amino-acid biosynthesis; D-alanine biosynthesis; D-alanine from L-alanine: step 1/1.</text>
</comment>
<feature type="domain" description="Alanine racemase C-terminal" evidence="7">
    <location>
        <begin position="230"/>
        <end position="354"/>
    </location>
</feature>
<protein>
    <recommendedName>
        <fullName evidence="4">Alanine racemase</fullName>
        <ecNumber evidence="4">5.1.1.1</ecNumber>
    </recommendedName>
</protein>
<dbReference type="GO" id="GO:0030170">
    <property type="term" value="F:pyridoxal phosphate binding"/>
    <property type="evidence" value="ECO:0007669"/>
    <property type="project" value="UniProtKB-UniRule"/>
</dbReference>
<evidence type="ECO:0000256" key="5">
    <source>
        <dbReference type="PIRSR" id="PIRSR600821-50"/>
    </source>
</evidence>
<dbReference type="Gene3D" id="2.40.37.10">
    <property type="entry name" value="Lyase, Ornithine Decarboxylase, Chain A, domain 1"/>
    <property type="match status" value="1"/>
</dbReference>
<dbReference type="EC" id="5.1.1.1" evidence="4"/>
<comment type="similarity">
    <text evidence="4">Belongs to the alanine racemase family.</text>
</comment>
<evidence type="ECO:0000313" key="8">
    <source>
        <dbReference type="EMBL" id="SQJ10211.1"/>
    </source>
</evidence>
<dbReference type="SMART" id="SM01005">
    <property type="entry name" value="Ala_racemase_C"/>
    <property type="match status" value="1"/>
</dbReference>
<organism evidence="8 9">
    <name type="scientific">Fusobacterium ulcerans</name>
    <dbReference type="NCBI Taxonomy" id="861"/>
    <lineage>
        <taxon>Bacteria</taxon>
        <taxon>Fusobacteriati</taxon>
        <taxon>Fusobacteriota</taxon>
        <taxon>Fusobacteriia</taxon>
        <taxon>Fusobacteriales</taxon>
        <taxon>Fusobacteriaceae</taxon>
        <taxon>Fusobacterium</taxon>
    </lineage>
</organism>
<dbReference type="GO" id="GO:0030632">
    <property type="term" value="P:D-alanine biosynthetic process"/>
    <property type="evidence" value="ECO:0007669"/>
    <property type="project" value="UniProtKB-UniRule"/>
</dbReference>
<feature type="binding site" evidence="4 6">
    <location>
        <position position="299"/>
    </location>
    <ligand>
        <name>substrate</name>
    </ligand>
</feature>
<dbReference type="SUPFAM" id="SSF50621">
    <property type="entry name" value="Alanine racemase C-terminal domain-like"/>
    <property type="match status" value="1"/>
</dbReference>
<feature type="active site" description="Proton acceptor; specific for L-alanine" evidence="4">
    <location>
        <position position="251"/>
    </location>
</feature>
<dbReference type="HAMAP" id="MF_01201">
    <property type="entry name" value="Ala_racemase"/>
    <property type="match status" value="1"/>
</dbReference>
<comment type="cofactor">
    <cofactor evidence="1 4 5">
        <name>pyridoxal 5'-phosphate</name>
        <dbReference type="ChEBI" id="CHEBI:597326"/>
    </cofactor>
</comment>
<dbReference type="FunFam" id="3.20.20.10:FF:000002">
    <property type="entry name" value="Alanine racemase"/>
    <property type="match status" value="1"/>
</dbReference>
<dbReference type="GO" id="GO:0005829">
    <property type="term" value="C:cytosol"/>
    <property type="evidence" value="ECO:0007669"/>
    <property type="project" value="TreeGrafter"/>
</dbReference>
<keyword evidence="3 4" id="KW-0413">Isomerase</keyword>
<evidence type="ECO:0000259" key="7">
    <source>
        <dbReference type="SMART" id="SM01005"/>
    </source>
</evidence>
<feature type="binding site" evidence="4 6">
    <location>
        <position position="127"/>
    </location>
    <ligand>
        <name>substrate</name>
    </ligand>
</feature>
<feature type="active site" description="Proton acceptor; specific for D-alanine" evidence="4">
    <location>
        <position position="33"/>
    </location>
</feature>
<accession>A0AAX1TRI1</accession>
<keyword evidence="2 4" id="KW-0663">Pyridoxal phosphate</keyword>
<dbReference type="Proteomes" id="UP000249008">
    <property type="component" value="Chromosome 1"/>
</dbReference>
<dbReference type="GO" id="GO:0008784">
    <property type="term" value="F:alanine racemase activity"/>
    <property type="evidence" value="ECO:0007669"/>
    <property type="project" value="UniProtKB-UniRule"/>
</dbReference>
<dbReference type="InterPro" id="IPR009006">
    <property type="entry name" value="Ala_racemase/Decarboxylase_C"/>
</dbReference>
<evidence type="ECO:0000313" key="9">
    <source>
        <dbReference type="Proteomes" id="UP000249008"/>
    </source>
</evidence>
<feature type="modified residue" description="N6-(pyridoxal phosphate)lysine" evidence="4 5">
    <location>
        <position position="33"/>
    </location>
</feature>
<dbReference type="PANTHER" id="PTHR30511:SF0">
    <property type="entry name" value="ALANINE RACEMASE, CATABOLIC-RELATED"/>
    <property type="match status" value="1"/>
</dbReference>
<sequence>MRAWLEIDMDNLKYNLNKIKELVQGTNVLGVIKANSYGFGAIETAKELSKNGVEIFGVASLEEAMELREGGIEEEILILGSLFNDEIEIAAEKNFQITISSMRQIEFLESNKINAEIHIKIDTGMGRLGFTPEKGKKAVDYCIEKGIKAVGIYSHLSDADGMSDEAYNYTKEQINKFKIFEEYKNIKYIHILNSGGILRFNDGFKGNLVRAGICMYGMLGNERMPGFKRVFTMKTRILFIRTLEEDSYISYGRTVKLKEGETFATLAIGYADGMKKEFSNKTYALIEGEKCPIVGEICMDMCMVKIPESILKKINIGTEAIVIRDDIIEEINSVHKSTWDILTGIGRRVYRVYKKNGTPYLITR</sequence>
<dbReference type="EMBL" id="LS483487">
    <property type="protein sequence ID" value="SQJ10211.1"/>
    <property type="molecule type" value="Genomic_DNA"/>
</dbReference>
<proteinExistence type="inferred from homology"/>
<dbReference type="PANTHER" id="PTHR30511">
    <property type="entry name" value="ALANINE RACEMASE"/>
    <property type="match status" value="1"/>
</dbReference>
<dbReference type="KEGG" id="ful:C4N20_02845"/>
<dbReference type="PRINTS" id="PR00992">
    <property type="entry name" value="ALARACEMASE"/>
</dbReference>
<gene>
    <name evidence="8" type="primary">alr</name>
    <name evidence="8" type="ORF">NCTC12112_02451</name>
</gene>
<dbReference type="CDD" id="cd00430">
    <property type="entry name" value="PLPDE_III_AR"/>
    <property type="match status" value="1"/>
</dbReference>
<dbReference type="Pfam" id="PF01168">
    <property type="entry name" value="Ala_racemase_N"/>
    <property type="match status" value="1"/>
</dbReference>